<dbReference type="GO" id="GO:0051119">
    <property type="term" value="F:sugar transmembrane transporter activity"/>
    <property type="evidence" value="ECO:0007669"/>
    <property type="project" value="InterPro"/>
</dbReference>
<proteinExistence type="inferred from homology"/>
<sequence length="220" mass="24472">MGLEDYKELVASCASICTMGQMLAGTLICKDIYRKGSSKGFDPMPFLGGIGMCTLMLRYAWIVRDPAMININVFGLLTNVAYMSVYYYYSPQTKDTLALIGKVTAFVMVLLAYAQMENAENIEFRFGLIVTVLLMLLIGSPLVHLGEIIETKNTDILPFPLIFMGSIVTFLWLLYGLVIGNGFIIFQNAVGFALNLMQMSLFVIFPSKSKTKTSNQEKTD</sequence>
<feature type="transmembrane region" description="Helical" evidence="12">
    <location>
        <begin position="126"/>
        <end position="145"/>
    </location>
</feature>
<comment type="function">
    <text evidence="12">Mediates sugar transport across membranes.</text>
</comment>
<feature type="transmembrane region" description="Helical" evidence="12">
    <location>
        <begin position="67"/>
        <end position="89"/>
    </location>
</feature>
<comment type="similarity">
    <text evidence="3 12">Belongs to the SWEET sugar transporter family.</text>
</comment>
<gene>
    <name evidence="13" type="ORF">WH47_02373</name>
</gene>
<name>A0A0L7RKC8_9HYME</name>
<dbReference type="OrthoDB" id="409725at2759"/>
<feature type="transmembrane region" description="Helical" evidence="12">
    <location>
        <begin position="157"/>
        <end position="178"/>
    </location>
</feature>
<dbReference type="Gene3D" id="1.20.1280.290">
    <property type="match status" value="2"/>
</dbReference>
<evidence type="ECO:0000256" key="10">
    <source>
        <dbReference type="ARBA" id="ARBA00023034"/>
    </source>
</evidence>
<keyword evidence="10" id="KW-0333">Golgi apparatus</keyword>
<evidence type="ECO:0000313" key="14">
    <source>
        <dbReference type="Proteomes" id="UP000053825"/>
    </source>
</evidence>
<feature type="transmembrane region" description="Helical" evidence="12">
    <location>
        <begin position="6"/>
        <end position="29"/>
    </location>
</feature>
<feature type="transmembrane region" description="Helical" evidence="12">
    <location>
        <begin position="184"/>
        <end position="205"/>
    </location>
</feature>
<evidence type="ECO:0000256" key="8">
    <source>
        <dbReference type="ARBA" id="ARBA00022737"/>
    </source>
</evidence>
<evidence type="ECO:0000256" key="11">
    <source>
        <dbReference type="ARBA" id="ARBA00023136"/>
    </source>
</evidence>
<keyword evidence="11 12" id="KW-0472">Membrane</keyword>
<dbReference type="AlphaFoldDB" id="A0A0L7RKC8"/>
<dbReference type="FunFam" id="1.20.1280.290:FF:000004">
    <property type="entry name" value="Sugar transporter SWEET"/>
    <property type="match status" value="1"/>
</dbReference>
<dbReference type="PANTHER" id="PTHR10791">
    <property type="entry name" value="RAG1-ACTIVATING PROTEIN 1"/>
    <property type="match status" value="1"/>
</dbReference>
<dbReference type="Pfam" id="PF03083">
    <property type="entry name" value="MtN3_slv"/>
    <property type="match status" value="2"/>
</dbReference>
<evidence type="ECO:0000256" key="3">
    <source>
        <dbReference type="ARBA" id="ARBA00007809"/>
    </source>
</evidence>
<evidence type="ECO:0000313" key="13">
    <source>
        <dbReference type="EMBL" id="KOC71289.1"/>
    </source>
</evidence>
<evidence type="ECO:0000256" key="7">
    <source>
        <dbReference type="ARBA" id="ARBA00022692"/>
    </source>
</evidence>
<organism evidence="13 14">
    <name type="scientific">Habropoda laboriosa</name>
    <dbReference type="NCBI Taxonomy" id="597456"/>
    <lineage>
        <taxon>Eukaryota</taxon>
        <taxon>Metazoa</taxon>
        <taxon>Ecdysozoa</taxon>
        <taxon>Arthropoda</taxon>
        <taxon>Hexapoda</taxon>
        <taxon>Insecta</taxon>
        <taxon>Pterygota</taxon>
        <taxon>Neoptera</taxon>
        <taxon>Endopterygota</taxon>
        <taxon>Hymenoptera</taxon>
        <taxon>Apocrita</taxon>
        <taxon>Aculeata</taxon>
        <taxon>Apoidea</taxon>
        <taxon>Anthophila</taxon>
        <taxon>Apidae</taxon>
        <taxon>Habropoda</taxon>
    </lineage>
</organism>
<dbReference type="Proteomes" id="UP000053825">
    <property type="component" value="Unassembled WGS sequence"/>
</dbReference>
<evidence type="ECO:0000256" key="9">
    <source>
        <dbReference type="ARBA" id="ARBA00022989"/>
    </source>
</evidence>
<dbReference type="GO" id="GO:0005886">
    <property type="term" value="C:plasma membrane"/>
    <property type="evidence" value="ECO:0007669"/>
    <property type="project" value="UniProtKB-SubCell"/>
</dbReference>
<evidence type="ECO:0000256" key="2">
    <source>
        <dbReference type="ARBA" id="ARBA00004653"/>
    </source>
</evidence>
<evidence type="ECO:0000256" key="5">
    <source>
        <dbReference type="ARBA" id="ARBA00022475"/>
    </source>
</evidence>
<dbReference type="PANTHER" id="PTHR10791:SF5">
    <property type="entry name" value="SUGAR TRANSPORTER SWEET"/>
    <property type="match status" value="1"/>
</dbReference>
<dbReference type="GO" id="GO:0000139">
    <property type="term" value="C:Golgi membrane"/>
    <property type="evidence" value="ECO:0007669"/>
    <property type="project" value="UniProtKB-SubCell"/>
</dbReference>
<keyword evidence="4 12" id="KW-0813">Transport</keyword>
<keyword evidence="5" id="KW-1003">Cell membrane</keyword>
<comment type="subcellular location">
    <subcellularLocation>
        <location evidence="1 12">Cell membrane</location>
        <topology evidence="1 12">Multi-pass membrane protein</topology>
    </subcellularLocation>
    <subcellularLocation>
        <location evidence="2">Golgi apparatus membrane</location>
        <topology evidence="2">Multi-pass membrane protein</topology>
    </subcellularLocation>
</comment>
<dbReference type="InterPro" id="IPR047664">
    <property type="entry name" value="SWEET"/>
</dbReference>
<dbReference type="InterPro" id="IPR004316">
    <property type="entry name" value="SWEET_rpt"/>
</dbReference>
<dbReference type="EMBL" id="KQ414573">
    <property type="protein sequence ID" value="KOC71289.1"/>
    <property type="molecule type" value="Genomic_DNA"/>
</dbReference>
<feature type="transmembrane region" description="Helical" evidence="12">
    <location>
        <begin position="41"/>
        <end position="61"/>
    </location>
</feature>
<feature type="transmembrane region" description="Helical" evidence="12">
    <location>
        <begin position="96"/>
        <end position="114"/>
    </location>
</feature>
<accession>A0A0L7RKC8</accession>
<evidence type="ECO:0000256" key="4">
    <source>
        <dbReference type="ARBA" id="ARBA00022448"/>
    </source>
</evidence>
<reference evidence="13 14" key="1">
    <citation type="submission" date="2015-07" db="EMBL/GenBank/DDBJ databases">
        <title>The genome of Habropoda laboriosa.</title>
        <authorList>
            <person name="Pan H."/>
            <person name="Kapheim K."/>
        </authorList>
    </citation>
    <scope>NUCLEOTIDE SEQUENCE [LARGE SCALE GENOMIC DNA]</scope>
    <source>
        <strain evidence="13">0110345459</strain>
    </source>
</reference>
<keyword evidence="9 12" id="KW-1133">Transmembrane helix</keyword>
<evidence type="ECO:0000256" key="1">
    <source>
        <dbReference type="ARBA" id="ARBA00004651"/>
    </source>
</evidence>
<protein>
    <recommendedName>
        <fullName evidence="12">Sugar transporter SWEET</fullName>
    </recommendedName>
</protein>
<keyword evidence="8" id="KW-0677">Repeat</keyword>
<evidence type="ECO:0000256" key="12">
    <source>
        <dbReference type="RuleBase" id="RU910715"/>
    </source>
</evidence>
<keyword evidence="6 12" id="KW-0762">Sugar transport</keyword>
<keyword evidence="7 12" id="KW-0812">Transmembrane</keyword>
<evidence type="ECO:0000256" key="6">
    <source>
        <dbReference type="ARBA" id="ARBA00022597"/>
    </source>
</evidence>
<keyword evidence="14" id="KW-1185">Reference proteome</keyword>